<accession>A0A9X4BVJ3</accession>
<evidence type="ECO:0008006" key="3">
    <source>
        <dbReference type="Google" id="ProtNLM"/>
    </source>
</evidence>
<comment type="caution">
    <text evidence="1">The sequence shown here is derived from an EMBL/GenBank/DDBJ whole genome shotgun (WGS) entry which is preliminary data.</text>
</comment>
<organism evidence="1 2">
    <name type="scientific">Xanthomonas hortorum pv. hederae</name>
    <dbReference type="NCBI Taxonomy" id="453603"/>
    <lineage>
        <taxon>Bacteria</taxon>
        <taxon>Pseudomonadati</taxon>
        <taxon>Pseudomonadota</taxon>
        <taxon>Gammaproteobacteria</taxon>
        <taxon>Lysobacterales</taxon>
        <taxon>Lysobacteraceae</taxon>
        <taxon>Xanthomonas</taxon>
    </lineage>
</organism>
<reference evidence="1" key="2">
    <citation type="submission" date="2022-08" db="EMBL/GenBank/DDBJ databases">
        <authorList>
            <person name="Iruegas-Bocardo F."/>
            <person name="Weisberg A.J."/>
            <person name="Riutta E.R."/>
            <person name="Kilday K."/>
            <person name="Bonkowski J.C."/>
            <person name="Creswell T."/>
            <person name="Daughtrey M.L."/>
            <person name="Rane K."/>
            <person name="Grunwald N.J."/>
            <person name="Chang J.H."/>
            <person name="Putnam M.L."/>
        </authorList>
    </citation>
    <scope>NUCLEOTIDE SEQUENCE</scope>
    <source>
        <strain evidence="1">22-338</strain>
    </source>
</reference>
<dbReference type="EMBL" id="JANWTP010000121">
    <property type="protein sequence ID" value="MDC8640413.1"/>
    <property type="molecule type" value="Genomic_DNA"/>
</dbReference>
<reference evidence="1" key="1">
    <citation type="journal article" date="2022" name="Phytopathology">
        <title>Whole genome sequencing-based tracing of a 2022 introduction and outbreak of Xanthomonas hortorum pv. pelargonii.</title>
        <authorList>
            <person name="Iruegas Bocardo F."/>
            <person name="Weisberg A.J."/>
            <person name="Riutta E.R."/>
            <person name="Kilday K.B."/>
            <person name="Bonkowski J.C."/>
            <person name="Creswell T.C."/>
            <person name="Daughtrey M."/>
            <person name="Rane K.K."/>
            <person name="Grunwald N.J."/>
            <person name="Chang J.H."/>
            <person name="Putnam M."/>
        </authorList>
    </citation>
    <scope>NUCLEOTIDE SEQUENCE</scope>
    <source>
        <strain evidence="1">22-338</strain>
    </source>
</reference>
<gene>
    <name evidence="1" type="ORF">NY667_22080</name>
</gene>
<name>A0A9X4BVJ3_9XANT</name>
<dbReference type="RefSeq" id="WP_273664680.1">
    <property type="nucleotide sequence ID" value="NZ_CP168178.1"/>
</dbReference>
<evidence type="ECO:0000313" key="1">
    <source>
        <dbReference type="EMBL" id="MDC8640413.1"/>
    </source>
</evidence>
<protein>
    <recommendedName>
        <fullName evidence="3">TnsA endonuclease N-terminal domain-containing protein</fullName>
    </recommendedName>
</protein>
<dbReference type="AlphaFoldDB" id="A0A9X4BVJ3"/>
<proteinExistence type="predicted"/>
<sequence>MSSSEFYRSNVFIARSPRLGRRVELVSSQYEAWLFIEFDPQIEWFCERPPMGIDLLPLEGKVQPLDFWVVTQTGEQYGVLIYHEKSMSARGRSLDLIERSIERANIRCQLWRADDMRKRLVHLRNLKQLLPLVLMPAAHSERMAERLLSYLKWAAAACSPATWSDVIAHLGTAIAGEANCHIARLIHSGQIKATLLEHPLSGGTKLSLV</sequence>
<evidence type="ECO:0000313" key="2">
    <source>
        <dbReference type="Proteomes" id="UP001140230"/>
    </source>
</evidence>
<dbReference type="Proteomes" id="UP001140230">
    <property type="component" value="Unassembled WGS sequence"/>
</dbReference>